<dbReference type="PRINTS" id="PR00421">
    <property type="entry name" value="THIOREDOXIN"/>
</dbReference>
<dbReference type="CDD" id="cd02947">
    <property type="entry name" value="TRX_family"/>
    <property type="match status" value="1"/>
</dbReference>
<reference evidence="4 5" key="1">
    <citation type="submission" date="2020-01" db="EMBL/GenBank/DDBJ databases">
        <authorList>
            <person name="Palmer J.M."/>
        </authorList>
    </citation>
    <scope>NUCLEOTIDE SEQUENCE [LARGE SCALE GENOMIC DNA]</scope>
    <source>
        <strain evidence="4 5">TWF970</strain>
    </source>
</reference>
<dbReference type="SUPFAM" id="SSF52833">
    <property type="entry name" value="Thioredoxin-like"/>
    <property type="match status" value="1"/>
</dbReference>
<sequence length="339" mass="38912">MREDEVEEVLSILAKKLPVELALDIMEMAMYVHHTIIGIREETAIAGSFESQVYLTATIPETKSDKGISKLVFNIRSRDQGGSSYPESHGTYKAGWSWLQVELWRNKSDQQMSKPMLAALADKSNINGKSYNGKTIDQVYEDYTDESKDADAFYCWHYYHGYSQRREEDADKYKVGTWILQRNVHAKPEFTDHEVVWDSRIDEPSVEKAPLRERDLRYRDEAKWDGIMAEESGVHPTEVANISEFNEIINQDKITAVDFYTTWCPPCKAFAPVFHKYAGEFLNVNFVKVDVERAVDVGKEYEITSVPTIKLFRGGKVIDGHDDLDAREFKVKLQALIST</sequence>
<evidence type="ECO:0000259" key="3">
    <source>
        <dbReference type="PROSITE" id="PS51352"/>
    </source>
</evidence>
<evidence type="ECO:0000256" key="1">
    <source>
        <dbReference type="ARBA" id="ARBA00008987"/>
    </source>
</evidence>
<organism evidence="4 5">
    <name type="scientific">Orbilia oligospora</name>
    <name type="common">Nematode-trapping fungus</name>
    <name type="synonym">Arthrobotrys oligospora</name>
    <dbReference type="NCBI Taxonomy" id="2813651"/>
    <lineage>
        <taxon>Eukaryota</taxon>
        <taxon>Fungi</taxon>
        <taxon>Dikarya</taxon>
        <taxon>Ascomycota</taxon>
        <taxon>Pezizomycotina</taxon>
        <taxon>Orbiliomycetes</taxon>
        <taxon>Orbiliales</taxon>
        <taxon>Orbiliaceae</taxon>
        <taxon>Orbilia</taxon>
    </lineage>
</organism>
<evidence type="ECO:0000256" key="2">
    <source>
        <dbReference type="ARBA" id="ARBA00023157"/>
    </source>
</evidence>
<dbReference type="PANTHER" id="PTHR46115">
    <property type="entry name" value="THIOREDOXIN-LIKE PROTEIN 1"/>
    <property type="match status" value="1"/>
</dbReference>
<comment type="caution">
    <text evidence="4">The sequence shown here is derived from an EMBL/GenBank/DDBJ whole genome shotgun (WGS) entry which is preliminary data.</text>
</comment>
<feature type="domain" description="Thioredoxin" evidence="3">
    <location>
        <begin position="181"/>
        <end position="338"/>
    </location>
</feature>
<gene>
    <name evidence="4" type="primary">TRX2_2</name>
    <name evidence="4" type="ORF">TWF970_008007</name>
</gene>
<comment type="similarity">
    <text evidence="1">Belongs to the thioredoxin family.</text>
</comment>
<keyword evidence="2" id="KW-1015">Disulfide bond</keyword>
<dbReference type="InterPro" id="IPR013766">
    <property type="entry name" value="Thioredoxin_domain"/>
</dbReference>
<dbReference type="EMBL" id="JAABOJ010000045">
    <property type="protein sequence ID" value="KAF3274256.1"/>
    <property type="molecule type" value="Genomic_DNA"/>
</dbReference>
<name>A0A7C8R4D8_ORBOL</name>
<protein>
    <submittedName>
        <fullName evidence="4">Cytoplasmic thioredoxin isoenzyme 2</fullName>
    </submittedName>
</protein>
<dbReference type="PROSITE" id="PS51354">
    <property type="entry name" value="GLUTAREDOXIN_2"/>
    <property type="match status" value="1"/>
</dbReference>
<accession>A0A7C8R4D8</accession>
<dbReference type="Proteomes" id="UP000474640">
    <property type="component" value="Unassembled WGS sequence"/>
</dbReference>
<dbReference type="InterPro" id="IPR036249">
    <property type="entry name" value="Thioredoxin-like_sf"/>
</dbReference>
<dbReference type="OrthoDB" id="195446at2759"/>
<dbReference type="Gene3D" id="3.40.30.10">
    <property type="entry name" value="Glutaredoxin"/>
    <property type="match status" value="1"/>
</dbReference>
<evidence type="ECO:0000313" key="5">
    <source>
        <dbReference type="Proteomes" id="UP000474640"/>
    </source>
</evidence>
<dbReference type="AlphaFoldDB" id="A0A7C8R4D8"/>
<dbReference type="PROSITE" id="PS51352">
    <property type="entry name" value="THIOREDOXIN_2"/>
    <property type="match status" value="1"/>
</dbReference>
<dbReference type="Pfam" id="PF00085">
    <property type="entry name" value="Thioredoxin"/>
    <property type="match status" value="1"/>
</dbReference>
<proteinExistence type="inferred from homology"/>
<evidence type="ECO:0000313" key="4">
    <source>
        <dbReference type="EMBL" id="KAF3274256.1"/>
    </source>
</evidence>